<keyword evidence="2 5" id="KW-0812">Transmembrane</keyword>
<dbReference type="AlphaFoldDB" id="A0A7S4PWG9"/>
<evidence type="ECO:0000256" key="1">
    <source>
        <dbReference type="ARBA" id="ARBA00004141"/>
    </source>
</evidence>
<dbReference type="GO" id="GO:0015165">
    <property type="term" value="F:pyrimidine nucleotide-sugar transmembrane transporter activity"/>
    <property type="evidence" value="ECO:0007669"/>
    <property type="project" value="InterPro"/>
</dbReference>
<protein>
    <recommendedName>
        <fullName evidence="7">UDP-galactose transporter</fullName>
    </recommendedName>
</protein>
<dbReference type="GO" id="GO:0000139">
    <property type="term" value="C:Golgi membrane"/>
    <property type="evidence" value="ECO:0007669"/>
    <property type="project" value="InterPro"/>
</dbReference>
<dbReference type="EMBL" id="HBNR01006766">
    <property type="protein sequence ID" value="CAE4564819.1"/>
    <property type="molecule type" value="Transcribed_RNA"/>
</dbReference>
<evidence type="ECO:0000256" key="5">
    <source>
        <dbReference type="SAM" id="Phobius"/>
    </source>
</evidence>
<feature type="transmembrane region" description="Helical" evidence="5">
    <location>
        <begin position="238"/>
        <end position="259"/>
    </location>
</feature>
<feature type="transmembrane region" description="Helical" evidence="5">
    <location>
        <begin position="303"/>
        <end position="321"/>
    </location>
</feature>
<sequence>MESKFKCPYPPGGLFSQGPDARPCAVGQMSVARPAGRLLESKASTSTWVVVGLVALQILAYTGQSILVTMTKTPLGDYAYDANSAVLLTEAIKMLIALGSLVHAGQHRSLALNVFDGCEDLRRPRRAQGCARQVVLATRLIQRSLVYAIPAFLYVVHNNLIFVALLYLSAPMYQLLNNIKIITTGVVYRLMLNRRLLVIQWVALVQLSIGMACTSLDYGTKGASHSAVASSSAWCRGLAVMIFLAICSSLAGVYTEVLIKTSGLPLQAGNSWLYGYSTLASAMAFFWCRPAERHLLDGFTPSVWAMVLTNSVLGIVISFIFKHGDNIVKLFGASLGVLFTAAVSSHLFGTRTGPGLWVGYALTASSLCLYYGDEQLLCSIDSDVVSRCLPHTSARCVDEEEPKFI</sequence>
<feature type="transmembrane region" description="Helical" evidence="5">
    <location>
        <begin position="47"/>
        <end position="70"/>
    </location>
</feature>
<name>A0A7S4PWG9_9DINO</name>
<reference evidence="6" key="1">
    <citation type="submission" date="2021-01" db="EMBL/GenBank/DDBJ databases">
        <authorList>
            <person name="Corre E."/>
            <person name="Pelletier E."/>
            <person name="Niang G."/>
            <person name="Scheremetjew M."/>
            <person name="Finn R."/>
            <person name="Kale V."/>
            <person name="Holt S."/>
            <person name="Cochrane G."/>
            <person name="Meng A."/>
            <person name="Brown T."/>
            <person name="Cohen L."/>
        </authorList>
    </citation>
    <scope>NUCLEOTIDE SEQUENCE</scope>
    <source>
        <strain evidence="6">CCMP3105</strain>
    </source>
</reference>
<dbReference type="InterPro" id="IPR007271">
    <property type="entry name" value="Nuc_sug_transpt"/>
</dbReference>
<feature type="transmembrane region" description="Helical" evidence="5">
    <location>
        <begin position="145"/>
        <end position="168"/>
    </location>
</feature>
<keyword evidence="4 5" id="KW-0472">Membrane</keyword>
<dbReference type="PANTHER" id="PTHR10231">
    <property type="entry name" value="NUCLEOTIDE-SUGAR TRANSMEMBRANE TRANSPORTER"/>
    <property type="match status" value="1"/>
</dbReference>
<accession>A0A7S4PWG9</accession>
<evidence type="ECO:0000313" key="6">
    <source>
        <dbReference type="EMBL" id="CAE4564819.1"/>
    </source>
</evidence>
<feature type="transmembrane region" description="Helical" evidence="5">
    <location>
        <begin position="271"/>
        <end position="291"/>
    </location>
</feature>
<feature type="transmembrane region" description="Helical" evidence="5">
    <location>
        <begin position="198"/>
        <end position="218"/>
    </location>
</feature>
<feature type="transmembrane region" description="Helical" evidence="5">
    <location>
        <begin position="327"/>
        <end position="348"/>
    </location>
</feature>
<comment type="subcellular location">
    <subcellularLocation>
        <location evidence="1">Membrane</location>
        <topology evidence="1">Multi-pass membrane protein</topology>
    </subcellularLocation>
</comment>
<proteinExistence type="predicted"/>
<organism evidence="6">
    <name type="scientific">Alexandrium monilatum</name>
    <dbReference type="NCBI Taxonomy" id="311494"/>
    <lineage>
        <taxon>Eukaryota</taxon>
        <taxon>Sar</taxon>
        <taxon>Alveolata</taxon>
        <taxon>Dinophyceae</taxon>
        <taxon>Gonyaulacales</taxon>
        <taxon>Pyrocystaceae</taxon>
        <taxon>Alexandrium</taxon>
    </lineage>
</organism>
<evidence type="ECO:0008006" key="7">
    <source>
        <dbReference type="Google" id="ProtNLM"/>
    </source>
</evidence>
<dbReference type="Pfam" id="PF04142">
    <property type="entry name" value="Nuc_sug_transp"/>
    <property type="match status" value="1"/>
</dbReference>
<evidence type="ECO:0000256" key="4">
    <source>
        <dbReference type="ARBA" id="ARBA00023136"/>
    </source>
</evidence>
<evidence type="ECO:0000256" key="3">
    <source>
        <dbReference type="ARBA" id="ARBA00022989"/>
    </source>
</evidence>
<keyword evidence="3 5" id="KW-1133">Transmembrane helix</keyword>
<gene>
    <name evidence="6" type="ORF">AMON00008_LOCUS4438</name>
</gene>
<evidence type="ECO:0000256" key="2">
    <source>
        <dbReference type="ARBA" id="ARBA00022692"/>
    </source>
</evidence>